<organism evidence="3 4">
    <name type="scientific">Desulfuromonas soudanensis</name>
    <dbReference type="NCBI Taxonomy" id="1603606"/>
    <lineage>
        <taxon>Bacteria</taxon>
        <taxon>Pseudomonadati</taxon>
        <taxon>Thermodesulfobacteriota</taxon>
        <taxon>Desulfuromonadia</taxon>
        <taxon>Desulfuromonadales</taxon>
        <taxon>Desulfuromonadaceae</taxon>
        <taxon>Desulfuromonas</taxon>
    </lineage>
</organism>
<dbReference type="InterPro" id="IPR007831">
    <property type="entry name" value="T2SS_GspE_N"/>
</dbReference>
<feature type="compositionally biased region" description="Pro residues" evidence="1">
    <location>
        <begin position="180"/>
        <end position="198"/>
    </location>
</feature>
<feature type="compositionally biased region" description="Pro residues" evidence="1">
    <location>
        <begin position="158"/>
        <end position="167"/>
    </location>
</feature>
<dbReference type="PATRIC" id="fig|1603606.3.peg.2916"/>
<dbReference type="Gene3D" id="3.30.300.160">
    <property type="entry name" value="Type II secretion system, protein E, N-terminal domain"/>
    <property type="match status" value="1"/>
</dbReference>
<protein>
    <recommendedName>
        <fullName evidence="2">Type II secretion system protein GspE N-terminal domain-containing protein</fullName>
    </recommendedName>
</protein>
<dbReference type="SUPFAM" id="SSF160246">
    <property type="entry name" value="EspE N-terminal domain-like"/>
    <property type="match status" value="1"/>
</dbReference>
<sequence>MAVKLGELLISQGKITAGQLEEALKYQVIFGGKLGTNLLEMGFLEEEDIARILSKKLGVPFMESAAHFASIPEEVIALIPRELAVKHQVVPVKLENRKLSLAMLDPSDLKAIDELSFRTGFIIRPMVTPEVRLLGALEKYYQVQRTARYIQIIRDRIPSPPSAPSRPVPQARPVAKAPTPRRPLPTPAAPQTTPPPQIWPDADVVDGLEEVDILDEVLPLPEDEPCTLDSISSRLSESSDREDIADGIAEYIGQEFPRGALFMIRGGNAFGWKAMMDGEEIARFDEFQIPLDEPSVLKTVAETGSNFLGPIPRTPFNSMMLQEFGGRMPETALLLPLFMMGRVVGILYIDGDSSGIRARIGDLQRLVAKAIMAFEILILKKKILTL</sequence>
<dbReference type="STRING" id="1603606.DSOUD_2684"/>
<keyword evidence="4" id="KW-1185">Reference proteome</keyword>
<dbReference type="AlphaFoldDB" id="A0A0M4D2X9"/>
<evidence type="ECO:0000313" key="3">
    <source>
        <dbReference type="EMBL" id="ALC17434.1"/>
    </source>
</evidence>
<dbReference type="Proteomes" id="UP000057158">
    <property type="component" value="Chromosome"/>
</dbReference>
<accession>A0A0M4D2X9</accession>
<dbReference type="InterPro" id="IPR037257">
    <property type="entry name" value="T2SS_E_N_sf"/>
</dbReference>
<dbReference type="KEGG" id="des:DSOUD_2684"/>
<feature type="region of interest" description="Disordered" evidence="1">
    <location>
        <begin position="158"/>
        <end position="199"/>
    </location>
</feature>
<dbReference type="Gene3D" id="3.30.450.40">
    <property type="match status" value="1"/>
</dbReference>
<dbReference type="EMBL" id="CP010802">
    <property type="protein sequence ID" value="ALC17434.1"/>
    <property type="molecule type" value="Genomic_DNA"/>
</dbReference>
<dbReference type="InterPro" id="IPR029016">
    <property type="entry name" value="GAF-like_dom_sf"/>
</dbReference>
<feature type="domain" description="Type II secretion system protein GspE N-terminal" evidence="2">
    <location>
        <begin position="69"/>
        <end position="146"/>
    </location>
</feature>
<proteinExistence type="predicted"/>
<gene>
    <name evidence="3" type="ORF">DSOUD_2684</name>
</gene>
<name>A0A0M4D2X9_9BACT</name>
<evidence type="ECO:0000313" key="4">
    <source>
        <dbReference type="Proteomes" id="UP000057158"/>
    </source>
</evidence>
<dbReference type="FunFam" id="3.30.300.160:FF:000002">
    <property type="entry name" value="Type II secretion system protein E"/>
    <property type="match status" value="1"/>
</dbReference>
<dbReference type="RefSeq" id="WP_053551440.1">
    <property type="nucleotide sequence ID" value="NZ_CP010802.1"/>
</dbReference>
<evidence type="ECO:0000259" key="2">
    <source>
        <dbReference type="Pfam" id="PF05157"/>
    </source>
</evidence>
<dbReference type="Pfam" id="PF05157">
    <property type="entry name" value="MshEN"/>
    <property type="match status" value="1"/>
</dbReference>
<dbReference type="OrthoDB" id="5430167at2"/>
<reference evidence="3 4" key="1">
    <citation type="submission" date="2015-07" db="EMBL/GenBank/DDBJ databases">
        <title>Isolation and Genomic Characterization of a Novel Halophilic Metal-Reducing Deltaproteobacterium from the Deep Subsurface.</title>
        <authorList>
            <person name="Badalamenti J.P."/>
            <person name="Summers Z.M."/>
            <person name="Gralnick J.A."/>
            <person name="Bond D.R."/>
        </authorList>
    </citation>
    <scope>NUCLEOTIDE SEQUENCE [LARGE SCALE GENOMIC DNA]</scope>
    <source>
        <strain evidence="3 4">WTL</strain>
    </source>
</reference>
<evidence type="ECO:0000256" key="1">
    <source>
        <dbReference type="SAM" id="MobiDB-lite"/>
    </source>
</evidence>